<keyword evidence="2" id="KW-0413">Isomerase</keyword>
<comment type="caution">
    <text evidence="2">The sequence shown here is derived from an EMBL/GenBank/DDBJ whole genome shotgun (WGS) entry which is preliminary data.</text>
</comment>
<name>A0ABT7WI56_9FLAO</name>
<accession>A0ABT7WI56</accession>
<dbReference type="Proteomes" id="UP001174839">
    <property type="component" value="Unassembled WGS sequence"/>
</dbReference>
<protein>
    <submittedName>
        <fullName evidence="2">Sugar phosphate isomerase/epimerase</fullName>
    </submittedName>
</protein>
<feature type="domain" description="Xylose isomerase-like TIM barrel" evidence="1">
    <location>
        <begin position="48"/>
        <end position="262"/>
    </location>
</feature>
<dbReference type="InterPro" id="IPR050312">
    <property type="entry name" value="IolE/XylAMocC-like"/>
</dbReference>
<proteinExistence type="predicted"/>
<dbReference type="InterPro" id="IPR036237">
    <property type="entry name" value="Xyl_isomerase-like_sf"/>
</dbReference>
<dbReference type="Gene3D" id="3.20.20.150">
    <property type="entry name" value="Divalent-metal-dependent TIM barrel enzymes"/>
    <property type="match status" value="1"/>
</dbReference>
<dbReference type="Pfam" id="PF01261">
    <property type="entry name" value="AP_endonuc_2"/>
    <property type="match status" value="1"/>
</dbReference>
<evidence type="ECO:0000313" key="3">
    <source>
        <dbReference type="Proteomes" id="UP001174839"/>
    </source>
</evidence>
<dbReference type="SUPFAM" id="SSF51658">
    <property type="entry name" value="Xylose isomerase-like"/>
    <property type="match status" value="1"/>
</dbReference>
<keyword evidence="3" id="KW-1185">Reference proteome</keyword>
<dbReference type="PANTHER" id="PTHR12110">
    <property type="entry name" value="HYDROXYPYRUVATE ISOMERASE"/>
    <property type="match status" value="1"/>
</dbReference>
<gene>
    <name evidence="2" type="ORF">QU605_14020</name>
</gene>
<dbReference type="PANTHER" id="PTHR12110:SF41">
    <property type="entry name" value="INOSOSE DEHYDRATASE"/>
    <property type="match status" value="1"/>
</dbReference>
<evidence type="ECO:0000259" key="1">
    <source>
        <dbReference type="Pfam" id="PF01261"/>
    </source>
</evidence>
<organism evidence="2 3">
    <name type="scientific">Robiginitalea aurantiaca</name>
    <dbReference type="NCBI Taxonomy" id="3056915"/>
    <lineage>
        <taxon>Bacteria</taxon>
        <taxon>Pseudomonadati</taxon>
        <taxon>Bacteroidota</taxon>
        <taxon>Flavobacteriia</taxon>
        <taxon>Flavobacteriales</taxon>
        <taxon>Flavobacteriaceae</taxon>
        <taxon>Robiginitalea</taxon>
    </lineage>
</organism>
<sequence>MRKRIFLVLFSLLTGFMGMPALYAQEIGLQFYSLRNAFKNDVEGTLSQIQKWGITTVEGGETYGLPLGDFLSLLRKYELEVVSLLLPYEMFRDNPEEAIHIAKAYGAKYIGCAWIPHRENDFTIREVRHALEVFNRAGKLADDDGIQVFYHPHGYELRPYKTGTLLDYMISEASDFEFQLDVYWVRHGGQDPLALLEQYPDRFILMHMKDMAEGVVGDFSGHSDVRTNVVLGRGQIDIAGLMRKASQLGIPYVFIEDESPKSMMQIPLSLDYLKSLQK</sequence>
<dbReference type="GO" id="GO:0016853">
    <property type="term" value="F:isomerase activity"/>
    <property type="evidence" value="ECO:0007669"/>
    <property type="project" value="UniProtKB-KW"/>
</dbReference>
<evidence type="ECO:0000313" key="2">
    <source>
        <dbReference type="EMBL" id="MDM9632590.1"/>
    </source>
</evidence>
<reference evidence="2" key="1">
    <citation type="submission" date="2023-06" db="EMBL/GenBank/DDBJ databases">
        <title>Robiginitalea aurantiacus sp. nov. and Algoriphagus sediminis sp. nov., isolated from coastal sediment.</title>
        <authorList>
            <person name="Zhou Z.Y."/>
            <person name="An J."/>
            <person name="Jia Y.W."/>
            <person name="Du Z.J."/>
        </authorList>
    </citation>
    <scope>NUCLEOTIDE SEQUENCE</scope>
    <source>
        <strain evidence="2">M39</strain>
    </source>
</reference>
<dbReference type="InterPro" id="IPR013022">
    <property type="entry name" value="Xyl_isomerase-like_TIM-brl"/>
</dbReference>
<dbReference type="EMBL" id="JAUDUY010000011">
    <property type="protein sequence ID" value="MDM9632590.1"/>
    <property type="molecule type" value="Genomic_DNA"/>
</dbReference>
<dbReference type="RefSeq" id="WP_289725953.1">
    <property type="nucleotide sequence ID" value="NZ_JAUDUY010000011.1"/>
</dbReference>